<reference evidence="1 2" key="1">
    <citation type="submission" date="2018-06" db="EMBL/GenBank/DDBJ databases">
        <title>Comparative genomics reveals the genomic features of Rhizophagus irregularis, R. cerebriforme, R. diaphanum and Gigaspora rosea, and their symbiotic lifestyle signature.</title>
        <authorList>
            <person name="Morin E."/>
            <person name="San Clemente H."/>
            <person name="Chen E.C.H."/>
            <person name="De La Providencia I."/>
            <person name="Hainaut M."/>
            <person name="Kuo A."/>
            <person name="Kohler A."/>
            <person name="Murat C."/>
            <person name="Tang N."/>
            <person name="Roy S."/>
            <person name="Loubradou J."/>
            <person name="Henrissat B."/>
            <person name="Grigoriev I.V."/>
            <person name="Corradi N."/>
            <person name="Roux C."/>
            <person name="Martin F.M."/>
        </authorList>
    </citation>
    <scope>NUCLEOTIDE SEQUENCE [LARGE SCALE GENOMIC DNA]</scope>
    <source>
        <strain evidence="1 2">DAOM 227022</strain>
    </source>
</reference>
<dbReference type="Gene3D" id="3.30.40.10">
    <property type="entry name" value="Zinc/RING finger domain, C3HC4 (zinc finger)"/>
    <property type="match status" value="1"/>
</dbReference>
<dbReference type="AlphaFoldDB" id="A0A397TMR2"/>
<comment type="caution">
    <text evidence="1">The sequence shown here is derived from an EMBL/GenBank/DDBJ whole genome shotgun (WGS) entry which is preliminary data.</text>
</comment>
<dbReference type="InterPro" id="IPR013083">
    <property type="entry name" value="Znf_RING/FYVE/PHD"/>
</dbReference>
<organism evidence="1 2">
    <name type="scientific">Glomus cerebriforme</name>
    <dbReference type="NCBI Taxonomy" id="658196"/>
    <lineage>
        <taxon>Eukaryota</taxon>
        <taxon>Fungi</taxon>
        <taxon>Fungi incertae sedis</taxon>
        <taxon>Mucoromycota</taxon>
        <taxon>Glomeromycotina</taxon>
        <taxon>Glomeromycetes</taxon>
        <taxon>Glomerales</taxon>
        <taxon>Glomeraceae</taxon>
        <taxon>Glomus</taxon>
    </lineage>
</organism>
<accession>A0A397TMR2</accession>
<sequence>MSSSESTKAPEFFQLEPCSECTNNILALPLKALTILSCRHIFHRSFIEKQLLFIKPGACLFSDCRKTVKIVINSHSTRRDLQSSQSKTEKYAICAKCAKEISVDVLKNTVFLSCKHIIHYECIDNPHKKCSTYPSEVLKSIPEEEASSIAQRKCISDLSESTRQFLFKKQKTFINDEKSPTLKRLIKELKIPSSASTDTQIAITD</sequence>
<protein>
    <recommendedName>
        <fullName evidence="3">RING-type domain-containing protein</fullName>
    </recommendedName>
</protein>
<dbReference type="Proteomes" id="UP000265703">
    <property type="component" value="Unassembled WGS sequence"/>
</dbReference>
<evidence type="ECO:0000313" key="1">
    <source>
        <dbReference type="EMBL" id="RIA99500.1"/>
    </source>
</evidence>
<keyword evidence="2" id="KW-1185">Reference proteome</keyword>
<proteinExistence type="predicted"/>
<evidence type="ECO:0008006" key="3">
    <source>
        <dbReference type="Google" id="ProtNLM"/>
    </source>
</evidence>
<evidence type="ECO:0000313" key="2">
    <source>
        <dbReference type="Proteomes" id="UP000265703"/>
    </source>
</evidence>
<dbReference type="EMBL" id="QKYT01000003">
    <property type="protein sequence ID" value="RIA99500.1"/>
    <property type="molecule type" value="Genomic_DNA"/>
</dbReference>
<dbReference type="OrthoDB" id="2304422at2759"/>
<name>A0A397TMR2_9GLOM</name>
<gene>
    <name evidence="1" type="ORF">C1645_869887</name>
</gene>